<dbReference type="AlphaFoldDB" id="A0A975F5X1"/>
<dbReference type="RefSeq" id="WP_210217466.1">
    <property type="nucleotide sequence ID" value="NZ_CP072792.1"/>
</dbReference>
<keyword evidence="1" id="KW-0614">Plasmid</keyword>
<dbReference type="EMBL" id="CP072792">
    <property type="protein sequence ID" value="QTR51896.1"/>
    <property type="molecule type" value="Genomic_DNA"/>
</dbReference>
<organism evidence="1 2">
    <name type="scientific">Thiothrix unzii</name>
    <dbReference type="NCBI Taxonomy" id="111769"/>
    <lineage>
        <taxon>Bacteria</taxon>
        <taxon>Pseudomonadati</taxon>
        <taxon>Pseudomonadota</taxon>
        <taxon>Gammaproteobacteria</taxon>
        <taxon>Thiotrichales</taxon>
        <taxon>Thiotrichaceae</taxon>
        <taxon>Thiothrix</taxon>
    </lineage>
</organism>
<evidence type="ECO:0000313" key="1">
    <source>
        <dbReference type="EMBL" id="QTR51896.1"/>
    </source>
</evidence>
<dbReference type="KEGG" id="tun:J9260_00010"/>
<proteinExistence type="predicted"/>
<geneLocation type="plasmid" evidence="1 2">
    <name>pTunz3</name>
</geneLocation>
<keyword evidence="2" id="KW-1185">Reference proteome</keyword>
<evidence type="ECO:0000313" key="2">
    <source>
        <dbReference type="Proteomes" id="UP000672009"/>
    </source>
</evidence>
<sequence>MPLRYTSVLTHWVWTTHPAPASGLAYGCTRVAASSGAPGQSPPPRTATAGAIAATGATASNTLAVQGVGLLVASGRLPPPPAAPAGAGLPEGYALDACTPTAALLRSAPPPLPALRR</sequence>
<reference evidence="1" key="1">
    <citation type="submission" date="2021-04" db="EMBL/GenBank/DDBJ databases">
        <title>Genomics, taxonomy and metabolism of representatives of sulfur bacteria of the genus Thiothrix: Thiothrix fructosivorans QT, Thiothrix unzii A1T and three new species, Thiothrix subterranea sp. nov., Thiothrix litoralis sp. nov. and 'Candidatus Thiothrix anitrata' sp. nov.</title>
        <authorList>
            <person name="Ravin N.V."/>
            <person name="Smolyakov D."/>
            <person name="Rudenko T.S."/>
            <person name="Mardanov A.V."/>
            <person name="Beletsky A.V."/>
            <person name="Markov N.D."/>
            <person name="Fomenkov A.I."/>
            <person name="Roberts R.J."/>
            <person name="Karnachuk O.V."/>
            <person name="Novikov A."/>
            <person name="Grabovich M.Y."/>
        </authorList>
    </citation>
    <scope>NUCLEOTIDE SEQUENCE</scope>
    <source>
        <strain evidence="1">A1</strain>
        <plasmid evidence="1">pTunz3</plasmid>
    </source>
</reference>
<accession>A0A975F5X1</accession>
<dbReference type="Proteomes" id="UP000672009">
    <property type="component" value="Plasmid pTunz3"/>
</dbReference>
<gene>
    <name evidence="1" type="ORF">J9260_00010</name>
</gene>
<dbReference type="PROSITE" id="PS51257">
    <property type="entry name" value="PROKAR_LIPOPROTEIN"/>
    <property type="match status" value="1"/>
</dbReference>
<protein>
    <submittedName>
        <fullName evidence="1">Uncharacterized protein</fullName>
    </submittedName>
</protein>
<name>A0A975F5X1_9GAMM</name>